<proteinExistence type="predicted"/>
<comment type="caution">
    <text evidence="1">The sequence shown here is derived from an EMBL/GenBank/DDBJ whole genome shotgun (WGS) entry which is preliminary data.</text>
</comment>
<evidence type="ECO:0000313" key="2">
    <source>
        <dbReference type="Proteomes" id="UP000277212"/>
    </source>
</evidence>
<reference evidence="1 2" key="1">
    <citation type="submission" date="2017-06" db="EMBL/GenBank/DDBJ databases">
        <title>Comparative genomic analysis of Ambrosia Fusariam Clade fungi.</title>
        <authorList>
            <person name="Stajich J.E."/>
            <person name="Carrillo J."/>
            <person name="Kijimoto T."/>
            <person name="Eskalen A."/>
            <person name="O'Donnell K."/>
            <person name="Kasson M."/>
        </authorList>
    </citation>
    <scope>NUCLEOTIDE SEQUENCE [LARGE SCALE GENOMIC DNA]</scope>
    <source>
        <strain evidence="1">UCR3666</strain>
    </source>
</reference>
<dbReference type="EMBL" id="NKUJ01000279">
    <property type="protein sequence ID" value="RMJ08585.1"/>
    <property type="molecule type" value="Genomic_DNA"/>
</dbReference>
<gene>
    <name evidence="1" type="ORF">CDV36_011778</name>
</gene>
<keyword evidence="2" id="KW-1185">Reference proteome</keyword>
<evidence type="ECO:0000313" key="1">
    <source>
        <dbReference type="EMBL" id="RMJ08585.1"/>
    </source>
</evidence>
<protein>
    <submittedName>
        <fullName evidence="1">Uncharacterized protein</fullName>
    </submittedName>
</protein>
<accession>A0A3M2RUM9</accession>
<sequence>MTEGTLGIWELGFFLSSKFQVLPPPDEPPSFILETILRQDNLRFHVDQNTFSSPFSRLVPFRYILNFPYSVKAASCT</sequence>
<organism evidence="1 2">
    <name type="scientific">Fusarium kuroshium</name>
    <dbReference type="NCBI Taxonomy" id="2010991"/>
    <lineage>
        <taxon>Eukaryota</taxon>
        <taxon>Fungi</taxon>
        <taxon>Dikarya</taxon>
        <taxon>Ascomycota</taxon>
        <taxon>Pezizomycotina</taxon>
        <taxon>Sordariomycetes</taxon>
        <taxon>Hypocreomycetidae</taxon>
        <taxon>Hypocreales</taxon>
        <taxon>Nectriaceae</taxon>
        <taxon>Fusarium</taxon>
        <taxon>Fusarium solani species complex</taxon>
    </lineage>
</organism>
<dbReference type="Proteomes" id="UP000277212">
    <property type="component" value="Unassembled WGS sequence"/>
</dbReference>
<dbReference type="AlphaFoldDB" id="A0A3M2RUM9"/>
<name>A0A3M2RUM9_9HYPO</name>